<sequence length="152" mass="17313">MVESERIRWYPKDGELCLGKTKPEETLVEDRSFFTTPAPHHDSSSSDQCVHAQAEHFSDDPKIIPLLDDLRRMHHELQRVSLKPYKMVFGVEGLDQLLASIFINLVSAVHRIKPTGIKRSCRASNDIQGSLAAITRTRELALDYARHTLNSY</sequence>
<reference evidence="1" key="1">
    <citation type="submission" date="2022-12" db="EMBL/GenBank/DDBJ databases">
        <title>Genome assemblies of Blomia tropicalis.</title>
        <authorList>
            <person name="Cui Y."/>
        </authorList>
    </citation>
    <scope>NUCLEOTIDE SEQUENCE</scope>
    <source>
        <tissue evidence="1">Adult mites</tissue>
    </source>
</reference>
<dbReference type="AlphaFoldDB" id="A0A9Q0M1G4"/>
<accession>A0A9Q0M1G4</accession>
<keyword evidence="2" id="KW-1185">Reference proteome</keyword>
<evidence type="ECO:0000313" key="1">
    <source>
        <dbReference type="EMBL" id="KAJ6217117.1"/>
    </source>
</evidence>
<dbReference type="Proteomes" id="UP001142055">
    <property type="component" value="Chromosome 3"/>
</dbReference>
<comment type="caution">
    <text evidence="1">The sequence shown here is derived from an EMBL/GenBank/DDBJ whole genome shotgun (WGS) entry which is preliminary data.</text>
</comment>
<dbReference type="EMBL" id="JAPWDV010000003">
    <property type="protein sequence ID" value="KAJ6217117.1"/>
    <property type="molecule type" value="Genomic_DNA"/>
</dbReference>
<gene>
    <name evidence="1" type="ORF">RDWZM_008274</name>
</gene>
<name>A0A9Q0M1G4_BLOTA</name>
<evidence type="ECO:0000313" key="2">
    <source>
        <dbReference type="Proteomes" id="UP001142055"/>
    </source>
</evidence>
<protein>
    <submittedName>
        <fullName evidence="1">Uncharacterized protein</fullName>
    </submittedName>
</protein>
<proteinExistence type="predicted"/>
<organism evidence="1 2">
    <name type="scientific">Blomia tropicalis</name>
    <name type="common">Mite</name>
    <dbReference type="NCBI Taxonomy" id="40697"/>
    <lineage>
        <taxon>Eukaryota</taxon>
        <taxon>Metazoa</taxon>
        <taxon>Ecdysozoa</taxon>
        <taxon>Arthropoda</taxon>
        <taxon>Chelicerata</taxon>
        <taxon>Arachnida</taxon>
        <taxon>Acari</taxon>
        <taxon>Acariformes</taxon>
        <taxon>Sarcoptiformes</taxon>
        <taxon>Astigmata</taxon>
        <taxon>Glycyphagoidea</taxon>
        <taxon>Echimyopodidae</taxon>
        <taxon>Blomia</taxon>
    </lineage>
</organism>